<feature type="transmembrane region" description="Helical" evidence="1">
    <location>
        <begin position="61"/>
        <end position="86"/>
    </location>
</feature>
<proteinExistence type="predicted"/>
<dbReference type="EMBL" id="PIQO01000007">
    <property type="protein sequence ID" value="PKR85008.1"/>
    <property type="molecule type" value="Genomic_DNA"/>
</dbReference>
<protein>
    <submittedName>
        <fullName evidence="2">Uncharacterized protein</fullName>
    </submittedName>
</protein>
<dbReference type="InterPro" id="IPR048147">
    <property type="entry name" value="CBO0543-like"/>
</dbReference>
<name>A0A2N3LK52_9BACI</name>
<feature type="transmembrane region" description="Helical" evidence="1">
    <location>
        <begin position="98"/>
        <end position="118"/>
    </location>
</feature>
<feature type="transmembrane region" description="Helical" evidence="1">
    <location>
        <begin position="35"/>
        <end position="55"/>
    </location>
</feature>
<dbReference type="Proteomes" id="UP000233440">
    <property type="component" value="Unassembled WGS sequence"/>
</dbReference>
<keyword evidence="1" id="KW-0472">Membrane</keyword>
<evidence type="ECO:0000313" key="3">
    <source>
        <dbReference type="Proteomes" id="UP000233440"/>
    </source>
</evidence>
<keyword evidence="1" id="KW-0812">Transmembrane</keyword>
<dbReference type="NCBIfam" id="NF041644">
    <property type="entry name" value="CBO0543_fam"/>
    <property type="match status" value="1"/>
</dbReference>
<sequence length="157" mass="18724">MNVNTIIEALVWIISFLLLFLFVPKHKIRDAWISFLFMQLPSWILGLAAVQFRLISYPSRFFAHAVQTSFTFEFLAFPVISVLFNIYYPTQMRLVWRLLYALAFPSVIVTIEILILRYTDLIEYIHWNGYLSWISLLLTLFLSYGFYKWFLTGKCRK</sequence>
<evidence type="ECO:0000313" key="2">
    <source>
        <dbReference type="EMBL" id="PKR85008.1"/>
    </source>
</evidence>
<organism evidence="2 3">
    <name type="scientific">Heyndrickxia camelliae</name>
    <dbReference type="NCBI Taxonomy" id="1707093"/>
    <lineage>
        <taxon>Bacteria</taxon>
        <taxon>Bacillati</taxon>
        <taxon>Bacillota</taxon>
        <taxon>Bacilli</taxon>
        <taxon>Bacillales</taxon>
        <taxon>Bacillaceae</taxon>
        <taxon>Heyndrickxia</taxon>
    </lineage>
</organism>
<evidence type="ECO:0000256" key="1">
    <source>
        <dbReference type="SAM" id="Phobius"/>
    </source>
</evidence>
<keyword evidence="3" id="KW-1185">Reference proteome</keyword>
<dbReference type="AlphaFoldDB" id="A0A2N3LK52"/>
<feature type="transmembrane region" description="Helical" evidence="1">
    <location>
        <begin position="130"/>
        <end position="151"/>
    </location>
</feature>
<reference evidence="2 3" key="1">
    <citation type="submission" date="2017-11" db="EMBL/GenBank/DDBJ databases">
        <title>Bacillus camelliae sp. nov., isolated from pu'er tea.</title>
        <authorList>
            <person name="Niu L."/>
        </authorList>
    </citation>
    <scope>NUCLEOTIDE SEQUENCE [LARGE SCALE GENOMIC DNA]</scope>
    <source>
        <strain evidence="2 3">7578-1</strain>
    </source>
</reference>
<comment type="caution">
    <text evidence="2">The sequence shown here is derived from an EMBL/GenBank/DDBJ whole genome shotgun (WGS) entry which is preliminary data.</text>
</comment>
<keyword evidence="1" id="KW-1133">Transmembrane helix</keyword>
<feature type="transmembrane region" description="Helical" evidence="1">
    <location>
        <begin position="6"/>
        <end position="23"/>
    </location>
</feature>
<accession>A0A2N3LK52</accession>
<gene>
    <name evidence="2" type="ORF">CWO92_11645</name>
</gene>
<dbReference type="RefSeq" id="WP_101354373.1">
    <property type="nucleotide sequence ID" value="NZ_PIQO01000007.1"/>
</dbReference>